<protein>
    <submittedName>
        <fullName evidence="1">Uncharacterized protein</fullName>
    </submittedName>
</protein>
<evidence type="ECO:0000313" key="1">
    <source>
        <dbReference type="EMBL" id="JAH34461.1"/>
    </source>
</evidence>
<proteinExistence type="predicted"/>
<sequence length="26" mass="3150">MKMMNSGRFLETHSMRSNVIIRMFCE</sequence>
<reference evidence="1" key="1">
    <citation type="submission" date="2014-11" db="EMBL/GenBank/DDBJ databases">
        <authorList>
            <person name="Amaro Gonzalez C."/>
        </authorList>
    </citation>
    <scope>NUCLEOTIDE SEQUENCE</scope>
</reference>
<dbReference type="EMBL" id="GBXM01074116">
    <property type="protein sequence ID" value="JAH34461.1"/>
    <property type="molecule type" value="Transcribed_RNA"/>
</dbReference>
<reference evidence="1" key="2">
    <citation type="journal article" date="2015" name="Fish Shellfish Immunol.">
        <title>Early steps in the European eel (Anguilla anguilla)-Vibrio vulnificus interaction in the gills: Role of the RtxA13 toxin.</title>
        <authorList>
            <person name="Callol A."/>
            <person name="Pajuelo D."/>
            <person name="Ebbesson L."/>
            <person name="Teles M."/>
            <person name="MacKenzie S."/>
            <person name="Amaro C."/>
        </authorList>
    </citation>
    <scope>NUCLEOTIDE SEQUENCE</scope>
</reference>
<dbReference type="AlphaFoldDB" id="A0A0E9RZF8"/>
<accession>A0A0E9RZF8</accession>
<organism evidence="1">
    <name type="scientific">Anguilla anguilla</name>
    <name type="common">European freshwater eel</name>
    <name type="synonym">Muraena anguilla</name>
    <dbReference type="NCBI Taxonomy" id="7936"/>
    <lineage>
        <taxon>Eukaryota</taxon>
        <taxon>Metazoa</taxon>
        <taxon>Chordata</taxon>
        <taxon>Craniata</taxon>
        <taxon>Vertebrata</taxon>
        <taxon>Euteleostomi</taxon>
        <taxon>Actinopterygii</taxon>
        <taxon>Neopterygii</taxon>
        <taxon>Teleostei</taxon>
        <taxon>Anguilliformes</taxon>
        <taxon>Anguillidae</taxon>
        <taxon>Anguilla</taxon>
    </lineage>
</organism>
<name>A0A0E9RZF8_ANGAN</name>